<gene>
    <name evidence="9" type="ORF">SAMN04489716_1226</name>
</gene>
<dbReference type="PROSITE" id="PS00108">
    <property type="entry name" value="PROTEIN_KINASE_ST"/>
    <property type="match status" value="1"/>
</dbReference>
<dbReference type="EMBL" id="LT629758">
    <property type="protein sequence ID" value="SDS63123.1"/>
    <property type="molecule type" value="Genomic_DNA"/>
</dbReference>
<evidence type="ECO:0000256" key="2">
    <source>
        <dbReference type="ARBA" id="ARBA00022527"/>
    </source>
</evidence>
<dbReference type="Gene3D" id="3.30.200.20">
    <property type="entry name" value="Phosphorylase Kinase, domain 1"/>
    <property type="match status" value="1"/>
</dbReference>
<evidence type="ECO:0000313" key="9">
    <source>
        <dbReference type="EMBL" id="SDS63123.1"/>
    </source>
</evidence>
<dbReference type="InterPro" id="IPR011009">
    <property type="entry name" value="Kinase-like_dom_sf"/>
</dbReference>
<dbReference type="InterPro" id="IPR017441">
    <property type="entry name" value="Protein_kinase_ATP_BS"/>
</dbReference>
<dbReference type="Pfam" id="PF00069">
    <property type="entry name" value="Pkinase"/>
    <property type="match status" value="1"/>
</dbReference>
<dbReference type="Gene3D" id="1.10.510.10">
    <property type="entry name" value="Transferase(Phosphotransferase) domain 1"/>
    <property type="match status" value="1"/>
</dbReference>
<name>A0A1H1TS71_9ACTN</name>
<keyword evidence="2 9" id="KW-0723">Serine/threonine-protein kinase</keyword>
<dbReference type="RefSeq" id="WP_157751311.1">
    <property type="nucleotide sequence ID" value="NZ_BOMJ01000020.1"/>
</dbReference>
<keyword evidence="10" id="KW-1185">Reference proteome</keyword>
<dbReference type="PROSITE" id="PS00107">
    <property type="entry name" value="PROTEIN_KINASE_ATP"/>
    <property type="match status" value="1"/>
</dbReference>
<dbReference type="InterPro" id="IPR000719">
    <property type="entry name" value="Prot_kinase_dom"/>
</dbReference>
<evidence type="ECO:0000256" key="6">
    <source>
        <dbReference type="ARBA" id="ARBA00022840"/>
    </source>
</evidence>
<dbReference type="SUPFAM" id="SSF56112">
    <property type="entry name" value="Protein kinase-like (PK-like)"/>
    <property type="match status" value="1"/>
</dbReference>
<accession>A0A1H1TS71</accession>
<dbReference type="CDD" id="cd14014">
    <property type="entry name" value="STKc_PknB_like"/>
    <property type="match status" value="1"/>
</dbReference>
<dbReference type="InterPro" id="IPR008271">
    <property type="entry name" value="Ser/Thr_kinase_AS"/>
</dbReference>
<evidence type="ECO:0000256" key="7">
    <source>
        <dbReference type="PROSITE-ProRule" id="PRU10141"/>
    </source>
</evidence>
<sequence length="272" mass="29263">MAEYLTGRYRLAELIGAGGMGRVWRAEDMLLGRTVAVKELPVTDQETCADRETRAAREARAGARLNHPGLIKVYDVLVAGGRSWIVMEYVPSRSLHQVVRADGPSSPAETARLGLEVLAALRAAHAAGVVHRDVKPDNVLIAADGRVVLGDFGLAAIGADAPDPRFGSPDYIAPERLLAQESGVAGDLWSFGATLYFTAEGRPPFTRGDGGAVLRALLADPPDRTRRSGPLTALLLALLHKDPDRRPTPDEVTAYLLRVAYSRARRRFLAAA</sequence>
<organism evidence="9 10">
    <name type="scientific">Actinoplanes derwentensis</name>
    <dbReference type="NCBI Taxonomy" id="113562"/>
    <lineage>
        <taxon>Bacteria</taxon>
        <taxon>Bacillati</taxon>
        <taxon>Actinomycetota</taxon>
        <taxon>Actinomycetes</taxon>
        <taxon>Micromonosporales</taxon>
        <taxon>Micromonosporaceae</taxon>
        <taxon>Actinoplanes</taxon>
    </lineage>
</organism>
<evidence type="ECO:0000313" key="10">
    <source>
        <dbReference type="Proteomes" id="UP000198688"/>
    </source>
</evidence>
<dbReference type="PROSITE" id="PS50011">
    <property type="entry name" value="PROTEIN_KINASE_DOM"/>
    <property type="match status" value="1"/>
</dbReference>
<dbReference type="STRING" id="113562.SAMN04489716_1226"/>
<keyword evidence="3" id="KW-0808">Transferase</keyword>
<dbReference type="PANTHER" id="PTHR43289:SF6">
    <property type="entry name" value="SERINE_THREONINE-PROTEIN KINASE NEKL-3"/>
    <property type="match status" value="1"/>
</dbReference>
<proteinExistence type="predicted"/>
<evidence type="ECO:0000256" key="5">
    <source>
        <dbReference type="ARBA" id="ARBA00022777"/>
    </source>
</evidence>
<evidence type="ECO:0000259" key="8">
    <source>
        <dbReference type="PROSITE" id="PS50011"/>
    </source>
</evidence>
<dbReference type="GO" id="GO:0004674">
    <property type="term" value="F:protein serine/threonine kinase activity"/>
    <property type="evidence" value="ECO:0007669"/>
    <property type="project" value="UniProtKB-KW"/>
</dbReference>
<dbReference type="PIRSF" id="PIRSF000654">
    <property type="entry name" value="Integrin-linked_kinase"/>
    <property type="match status" value="1"/>
</dbReference>
<dbReference type="EC" id="2.7.11.1" evidence="1"/>
<protein>
    <recommendedName>
        <fullName evidence="1">non-specific serine/threonine protein kinase</fullName>
        <ecNumber evidence="1">2.7.11.1</ecNumber>
    </recommendedName>
</protein>
<reference evidence="9 10" key="1">
    <citation type="submission" date="2016-10" db="EMBL/GenBank/DDBJ databases">
        <authorList>
            <person name="de Groot N.N."/>
        </authorList>
    </citation>
    <scope>NUCLEOTIDE SEQUENCE [LARGE SCALE GENOMIC DNA]</scope>
    <source>
        <strain evidence="9 10">DSM 43941</strain>
    </source>
</reference>
<keyword evidence="6 7" id="KW-0067">ATP-binding</keyword>
<feature type="domain" description="Protein kinase" evidence="8">
    <location>
        <begin position="9"/>
        <end position="256"/>
    </location>
</feature>
<evidence type="ECO:0000256" key="4">
    <source>
        <dbReference type="ARBA" id="ARBA00022741"/>
    </source>
</evidence>
<evidence type="ECO:0000256" key="1">
    <source>
        <dbReference type="ARBA" id="ARBA00012513"/>
    </source>
</evidence>
<evidence type="ECO:0000256" key="3">
    <source>
        <dbReference type="ARBA" id="ARBA00022679"/>
    </source>
</evidence>
<keyword evidence="5 9" id="KW-0418">Kinase</keyword>
<dbReference type="SMART" id="SM00220">
    <property type="entry name" value="S_TKc"/>
    <property type="match status" value="1"/>
</dbReference>
<dbReference type="OrthoDB" id="9762169at2"/>
<dbReference type="Proteomes" id="UP000198688">
    <property type="component" value="Chromosome I"/>
</dbReference>
<dbReference type="AlphaFoldDB" id="A0A1H1TS71"/>
<dbReference type="GO" id="GO:0005524">
    <property type="term" value="F:ATP binding"/>
    <property type="evidence" value="ECO:0007669"/>
    <property type="project" value="UniProtKB-UniRule"/>
</dbReference>
<keyword evidence="4 7" id="KW-0547">Nucleotide-binding</keyword>
<dbReference type="PANTHER" id="PTHR43289">
    <property type="entry name" value="MITOGEN-ACTIVATED PROTEIN KINASE KINASE KINASE 20-RELATED"/>
    <property type="match status" value="1"/>
</dbReference>
<feature type="binding site" evidence="7">
    <location>
        <position position="38"/>
    </location>
    <ligand>
        <name>ATP</name>
        <dbReference type="ChEBI" id="CHEBI:30616"/>
    </ligand>
</feature>